<dbReference type="EMBL" id="CP009389">
    <property type="protein sequence ID" value="AIN97910.1"/>
    <property type="molecule type" value="Genomic_DNA"/>
</dbReference>
<gene>
    <name evidence="2" type="ORF">LPMP_204160</name>
</gene>
<organism evidence="2 3">
    <name type="scientific">Leishmania panamensis</name>
    <dbReference type="NCBI Taxonomy" id="5679"/>
    <lineage>
        <taxon>Eukaryota</taxon>
        <taxon>Discoba</taxon>
        <taxon>Euglenozoa</taxon>
        <taxon>Kinetoplastea</taxon>
        <taxon>Metakinetoplastina</taxon>
        <taxon>Trypanosomatida</taxon>
        <taxon>Trypanosomatidae</taxon>
        <taxon>Leishmaniinae</taxon>
        <taxon>Leishmania</taxon>
        <taxon>Leishmania guyanensis species complex</taxon>
    </lineage>
</organism>
<evidence type="ECO:0000313" key="3">
    <source>
        <dbReference type="Proteomes" id="UP000063063"/>
    </source>
</evidence>
<evidence type="ECO:0000313" key="2">
    <source>
        <dbReference type="EMBL" id="AIN97910.1"/>
    </source>
</evidence>
<accession>A0A088RPY8</accession>
<feature type="transmembrane region" description="Helical" evidence="1">
    <location>
        <begin position="20"/>
        <end position="40"/>
    </location>
</feature>
<dbReference type="eggNOG" id="ENOG502SAAH">
    <property type="taxonomic scope" value="Eukaryota"/>
</dbReference>
<keyword evidence="1" id="KW-1133">Transmembrane helix</keyword>
<dbReference type="GeneID" id="22574627"/>
<name>A0A088RPY8_LEIPA</name>
<feature type="transmembrane region" description="Helical" evidence="1">
    <location>
        <begin position="94"/>
        <end position="110"/>
    </location>
</feature>
<keyword evidence="1" id="KW-0472">Membrane</keyword>
<dbReference type="RefSeq" id="XP_010698617.1">
    <property type="nucleotide sequence ID" value="XM_010700315.1"/>
</dbReference>
<dbReference type="AlphaFoldDB" id="A0A088RPY8"/>
<protein>
    <submittedName>
        <fullName evidence="2">Uncharacterized protein</fullName>
    </submittedName>
</protein>
<dbReference type="Proteomes" id="UP000063063">
    <property type="component" value="Chromosome 20"/>
</dbReference>
<dbReference type="VEuPathDB" id="TriTrypDB:LPAL13_200047700"/>
<dbReference type="VEuPathDB" id="TriTrypDB:LPMP_204160"/>
<reference evidence="2 3" key="1">
    <citation type="journal article" date="2015" name="Sci. Rep.">
        <title>The genome of Leishmania panamensis: insights into genomics of the L. (Viannia) subgenus.</title>
        <authorList>
            <person name="Llanes A."/>
            <person name="Restrepo C.M."/>
            <person name="Vecchio G.D."/>
            <person name="Anguizola F.J."/>
            <person name="Lleonart R."/>
        </authorList>
    </citation>
    <scope>NUCLEOTIDE SEQUENCE [LARGE SCALE GENOMIC DNA]</scope>
    <source>
        <strain evidence="2 3">MHOM/PA/94/PSC-1</strain>
    </source>
</reference>
<dbReference type="OrthoDB" id="268801at2759"/>
<proteinExistence type="predicted"/>
<keyword evidence="1" id="KW-0812">Transmembrane</keyword>
<evidence type="ECO:0000256" key="1">
    <source>
        <dbReference type="SAM" id="Phobius"/>
    </source>
</evidence>
<keyword evidence="3" id="KW-1185">Reference proteome</keyword>
<feature type="transmembrane region" description="Helical" evidence="1">
    <location>
        <begin position="52"/>
        <end position="82"/>
    </location>
</feature>
<sequence>MKLNFLGYSNEDQSLASVWGRLISLSCIVTGVFYVLFGLFACRRLILRDIRWLLMAILYFSIGVCHAFLTLALLCFAIACVLHTFEKPMQIEEMFVYSGIMAIITMYFACGRKTILYSL</sequence>
<dbReference type="KEGG" id="lpan:LPMP_204160"/>